<reference evidence="2 3" key="1">
    <citation type="journal article" date="2009" name="J. Bacteriol.">
        <title>Complete genome sequence of the anaerobic, protein-degrading hyperthermophilic crenarchaeon Desulfurococcus kamchatkensis.</title>
        <authorList>
            <person name="Ravin N.V."/>
            <person name="Mardanov A.V."/>
            <person name="Beletsky A.V."/>
            <person name="Kublanov I.V."/>
            <person name="Kolganova T.V."/>
            <person name="Lebedinsky A.V."/>
            <person name="Chernyh N.A."/>
            <person name="Bonch-Osmolovskaya E.A."/>
            <person name="Skryabin K.G."/>
        </authorList>
    </citation>
    <scope>NUCLEOTIDE SEQUENCE [LARGE SCALE GENOMIC DNA]</scope>
    <source>
        <strain evidence="3">DSM 18924 / JCM 16383 / VKM B-2413 / 1221n</strain>
    </source>
</reference>
<dbReference type="Proteomes" id="UP000006903">
    <property type="component" value="Chromosome"/>
</dbReference>
<evidence type="ECO:0000256" key="1">
    <source>
        <dbReference type="SAM" id="Phobius"/>
    </source>
</evidence>
<proteinExistence type="predicted"/>
<name>B8D3P3_DESA1</name>
<gene>
    <name evidence="2" type="ordered locus">DKAM_0398</name>
</gene>
<accession>B8D3P3</accession>
<dbReference type="HOGENOM" id="CLU_138324_0_0_2"/>
<keyword evidence="1" id="KW-1133">Transmembrane helix</keyword>
<organism evidence="2 3">
    <name type="scientific">Desulfurococcus amylolyticus (strain DSM 18924 / JCM 16383 / VKM B-2413 / 1221n)</name>
    <name type="common">Desulfurococcus kamchatkensis</name>
    <dbReference type="NCBI Taxonomy" id="490899"/>
    <lineage>
        <taxon>Archaea</taxon>
        <taxon>Thermoproteota</taxon>
        <taxon>Thermoprotei</taxon>
        <taxon>Desulfurococcales</taxon>
        <taxon>Desulfurococcaceae</taxon>
        <taxon>Desulfurococcus</taxon>
    </lineage>
</organism>
<protein>
    <submittedName>
        <fullName evidence="2">Uncharacterized protein</fullName>
    </submittedName>
</protein>
<sequence>MGFERGLTGLSTRLLMLIGLSMLIASILLSMASMLTYYNVIHYSTIYNLTTIEIPLTSILDNTDPGNLVNITLAVENIDTHIAEITIFNRLIEYSEYVKPGEVAVFTLDNLFYNIIASEDTQVSINMTCIREEKPFLLLSLLSLVTFTIGTVVSVFYVYLKTLEKMRPQQEPFMHPWRDIN</sequence>
<keyword evidence="1" id="KW-0812">Transmembrane</keyword>
<keyword evidence="1" id="KW-0472">Membrane</keyword>
<dbReference type="KEGG" id="dka:DKAM_0398"/>
<dbReference type="EMBL" id="CP001140">
    <property type="protein sequence ID" value="ACL10724.1"/>
    <property type="molecule type" value="Genomic_DNA"/>
</dbReference>
<feature type="transmembrane region" description="Helical" evidence="1">
    <location>
        <begin position="136"/>
        <end position="160"/>
    </location>
</feature>
<dbReference type="eggNOG" id="arCOG11769">
    <property type="taxonomic scope" value="Archaea"/>
</dbReference>
<evidence type="ECO:0000313" key="2">
    <source>
        <dbReference type="EMBL" id="ACL10724.1"/>
    </source>
</evidence>
<evidence type="ECO:0000313" key="3">
    <source>
        <dbReference type="Proteomes" id="UP000006903"/>
    </source>
</evidence>
<dbReference type="AlphaFoldDB" id="B8D3P3"/>
<feature type="transmembrane region" description="Helical" evidence="1">
    <location>
        <begin position="14"/>
        <end position="38"/>
    </location>
</feature>